<protein>
    <recommendedName>
        <fullName evidence="6">Methyl-accepting transducer domain-containing protein</fullName>
    </recommendedName>
</protein>
<dbReference type="GO" id="GO:0006935">
    <property type="term" value="P:chemotaxis"/>
    <property type="evidence" value="ECO:0007669"/>
    <property type="project" value="UniProtKB-ARBA"/>
</dbReference>
<evidence type="ECO:0000256" key="4">
    <source>
        <dbReference type="PROSITE-ProRule" id="PRU00284"/>
    </source>
</evidence>
<feature type="transmembrane region" description="Helical" evidence="5">
    <location>
        <begin position="7"/>
        <end position="28"/>
    </location>
</feature>
<evidence type="ECO:0000256" key="3">
    <source>
        <dbReference type="ARBA" id="ARBA00029447"/>
    </source>
</evidence>
<comment type="subcellular location">
    <subcellularLocation>
        <location evidence="1">Membrane</location>
    </subcellularLocation>
</comment>
<reference evidence="7" key="1">
    <citation type="journal article" date="2014" name="Int. J. Syst. Evol. Microbiol.">
        <title>Complete genome sequence of Corynebacterium casei LMG S-19264T (=DSM 44701T), isolated from a smear-ripened cheese.</title>
        <authorList>
            <consortium name="US DOE Joint Genome Institute (JGI-PGF)"/>
            <person name="Walter F."/>
            <person name="Albersmeier A."/>
            <person name="Kalinowski J."/>
            <person name="Ruckert C."/>
        </authorList>
    </citation>
    <scope>NUCLEOTIDE SEQUENCE</scope>
    <source>
        <strain evidence="7">KCTC 42731</strain>
    </source>
</reference>
<keyword evidence="5" id="KW-0472">Membrane</keyword>
<name>A0A919EI69_9GAMM</name>
<dbReference type="GO" id="GO:0007165">
    <property type="term" value="P:signal transduction"/>
    <property type="evidence" value="ECO:0007669"/>
    <property type="project" value="UniProtKB-KW"/>
</dbReference>
<proteinExistence type="inferred from homology"/>
<dbReference type="PANTHER" id="PTHR32089">
    <property type="entry name" value="METHYL-ACCEPTING CHEMOTAXIS PROTEIN MCPB"/>
    <property type="match status" value="1"/>
</dbReference>
<organism evidence="7 8">
    <name type="scientific">Thalassotalea marina</name>
    <dbReference type="NCBI Taxonomy" id="1673741"/>
    <lineage>
        <taxon>Bacteria</taxon>
        <taxon>Pseudomonadati</taxon>
        <taxon>Pseudomonadota</taxon>
        <taxon>Gammaproteobacteria</taxon>
        <taxon>Alteromonadales</taxon>
        <taxon>Colwelliaceae</taxon>
        <taxon>Thalassotalea</taxon>
    </lineage>
</organism>
<dbReference type="InterPro" id="IPR004089">
    <property type="entry name" value="MCPsignal_dom"/>
</dbReference>
<dbReference type="Pfam" id="PF00015">
    <property type="entry name" value="MCPsignal"/>
    <property type="match status" value="1"/>
</dbReference>
<sequence length="388" mass="41617">MNNKLHFKLMIPLLASGLLVLLMVAVFVDQLSKTGAITLVLASLLFQVICCFFFYQHQLIQRLVSLKQYLSLATDIDKAPPSNFKDDKQDELAEVTNELSQFIDELSRVLADIRQESEQLRGGAGALTSQISDAVLAVDQSSEQITQMANSIDDIASTSATLSQSAAQVSDTTHQVVDILRQGETASSTSQQTITAFASEVNEMANDLALLQEECARIGSVLDVIRGIADQTNLLALNAAIEAARAGEQGRGFAVVADEVRALAHRTQESTVEIQSMVEGLQEKSNNAVSAIGKGQALTQDSLAQSEDVVAALNKVADVFNEVNNLTSQIASGTEQQQHATASINDNMAAVVALSQDINSALNKVAEHAERQKATSEDVDSTLNRVCI</sequence>
<dbReference type="FunFam" id="1.10.287.950:FF:000001">
    <property type="entry name" value="Methyl-accepting chemotaxis sensory transducer"/>
    <property type="match status" value="1"/>
</dbReference>
<dbReference type="Proteomes" id="UP000623842">
    <property type="component" value="Unassembled WGS sequence"/>
</dbReference>
<keyword evidence="5" id="KW-1133">Transmembrane helix</keyword>
<evidence type="ECO:0000256" key="5">
    <source>
        <dbReference type="SAM" id="Phobius"/>
    </source>
</evidence>
<evidence type="ECO:0000313" key="8">
    <source>
        <dbReference type="Proteomes" id="UP000623842"/>
    </source>
</evidence>
<dbReference type="PANTHER" id="PTHR32089:SF112">
    <property type="entry name" value="LYSOZYME-LIKE PROTEIN-RELATED"/>
    <property type="match status" value="1"/>
</dbReference>
<dbReference type="AlphaFoldDB" id="A0A919EI69"/>
<dbReference type="CDD" id="cd11386">
    <property type="entry name" value="MCP_signal"/>
    <property type="match status" value="1"/>
</dbReference>
<dbReference type="RefSeq" id="WP_189767233.1">
    <property type="nucleotide sequence ID" value="NZ_BNCK01000001.1"/>
</dbReference>
<keyword evidence="8" id="KW-1185">Reference proteome</keyword>
<dbReference type="Gene3D" id="1.10.287.950">
    <property type="entry name" value="Methyl-accepting chemotaxis protein"/>
    <property type="match status" value="1"/>
</dbReference>
<feature type="transmembrane region" description="Helical" evidence="5">
    <location>
        <begin position="34"/>
        <end position="55"/>
    </location>
</feature>
<evidence type="ECO:0000259" key="6">
    <source>
        <dbReference type="PROSITE" id="PS50111"/>
    </source>
</evidence>
<reference evidence="7" key="2">
    <citation type="submission" date="2020-09" db="EMBL/GenBank/DDBJ databases">
        <authorList>
            <person name="Sun Q."/>
            <person name="Kim S."/>
        </authorList>
    </citation>
    <scope>NUCLEOTIDE SEQUENCE</scope>
    <source>
        <strain evidence="7">KCTC 42731</strain>
    </source>
</reference>
<dbReference type="PROSITE" id="PS50111">
    <property type="entry name" value="CHEMOTAXIS_TRANSDUC_2"/>
    <property type="match status" value="1"/>
</dbReference>
<evidence type="ECO:0000256" key="2">
    <source>
        <dbReference type="ARBA" id="ARBA00023224"/>
    </source>
</evidence>
<comment type="similarity">
    <text evidence="3">Belongs to the methyl-accepting chemotaxis (MCP) protein family.</text>
</comment>
<comment type="caution">
    <text evidence="7">The sequence shown here is derived from an EMBL/GenBank/DDBJ whole genome shotgun (WGS) entry which is preliminary data.</text>
</comment>
<evidence type="ECO:0000313" key="7">
    <source>
        <dbReference type="EMBL" id="GHF81484.1"/>
    </source>
</evidence>
<feature type="domain" description="Methyl-accepting transducer" evidence="6">
    <location>
        <begin position="116"/>
        <end position="352"/>
    </location>
</feature>
<accession>A0A919EI69</accession>
<keyword evidence="2 4" id="KW-0807">Transducer</keyword>
<dbReference type="SMART" id="SM00283">
    <property type="entry name" value="MA"/>
    <property type="match status" value="1"/>
</dbReference>
<evidence type="ECO:0000256" key="1">
    <source>
        <dbReference type="ARBA" id="ARBA00004370"/>
    </source>
</evidence>
<dbReference type="SUPFAM" id="SSF58104">
    <property type="entry name" value="Methyl-accepting chemotaxis protein (MCP) signaling domain"/>
    <property type="match status" value="1"/>
</dbReference>
<dbReference type="EMBL" id="BNCK01000001">
    <property type="protein sequence ID" value="GHF81484.1"/>
    <property type="molecule type" value="Genomic_DNA"/>
</dbReference>
<dbReference type="GO" id="GO:0016020">
    <property type="term" value="C:membrane"/>
    <property type="evidence" value="ECO:0007669"/>
    <property type="project" value="UniProtKB-SubCell"/>
</dbReference>
<gene>
    <name evidence="7" type="ORF">GCM10017161_06150</name>
</gene>
<keyword evidence="5" id="KW-0812">Transmembrane</keyword>